<dbReference type="PROSITE" id="PS51257">
    <property type="entry name" value="PROKAR_LIPOPROTEIN"/>
    <property type="match status" value="1"/>
</dbReference>
<protein>
    <recommendedName>
        <fullName evidence="5">Excalibur calcium-binding domain-containing protein</fullName>
    </recommendedName>
</protein>
<sequence length="250" mass="25605">MRFATFTTLSVLALAACSAEMPNSAPNAAAMGGASSLPPASAVTAQPLDGGTEGAAIAAETTAALGLAVPADGAPMSAMASDAATNAAAQPEVAVEEGAVASAEAISDEQNFAAVSARETIQSDADRIAENRAQYVVIEPTELPERPDGTGVSVVAYALATTNVPGQQLYDRSGFAAQSRFESACAKYGGDDRAQEVFLDSGGPQRDRYGMDPDGDGFACYWDPRPFRAAREGAPEEVTTYEVIETPGEG</sequence>
<dbReference type="Proteomes" id="UP001144205">
    <property type="component" value="Unassembled WGS sequence"/>
</dbReference>
<feature type="chain" id="PRO_5046814901" description="Excalibur calcium-binding domain-containing protein" evidence="2">
    <location>
        <begin position="16"/>
        <end position="250"/>
    </location>
</feature>
<evidence type="ECO:0000313" key="4">
    <source>
        <dbReference type="Proteomes" id="UP001144205"/>
    </source>
</evidence>
<evidence type="ECO:0008006" key="5">
    <source>
        <dbReference type="Google" id="ProtNLM"/>
    </source>
</evidence>
<accession>A0ABQ5LQJ5</accession>
<evidence type="ECO:0000256" key="2">
    <source>
        <dbReference type="SAM" id="SignalP"/>
    </source>
</evidence>
<dbReference type="EMBL" id="BROH01000002">
    <property type="protein sequence ID" value="GKY87284.1"/>
    <property type="molecule type" value="Genomic_DNA"/>
</dbReference>
<keyword evidence="4" id="KW-1185">Reference proteome</keyword>
<dbReference type="RefSeq" id="WP_281841275.1">
    <property type="nucleotide sequence ID" value="NZ_BROH01000002.1"/>
</dbReference>
<evidence type="ECO:0000313" key="3">
    <source>
        <dbReference type="EMBL" id="GKY87284.1"/>
    </source>
</evidence>
<proteinExistence type="predicted"/>
<feature type="signal peptide" evidence="2">
    <location>
        <begin position="1"/>
        <end position="15"/>
    </location>
</feature>
<reference evidence="3" key="1">
    <citation type="journal article" date="2023" name="Int. J. Syst. Evol. Microbiol.">
        <title>Sinisalibacter aestuarii sp. nov., isolated from estuarine sediment of the Arakawa River.</title>
        <authorList>
            <person name="Arafat S.T."/>
            <person name="Hirano S."/>
            <person name="Sato A."/>
            <person name="Takeuchi K."/>
            <person name="Yasuda T."/>
            <person name="Terahara T."/>
            <person name="Hamada M."/>
            <person name="Kobayashi T."/>
        </authorList>
    </citation>
    <scope>NUCLEOTIDE SEQUENCE</scope>
    <source>
        <strain evidence="3">B-399</strain>
    </source>
</reference>
<feature type="region of interest" description="Disordered" evidence="1">
    <location>
        <begin position="27"/>
        <end position="48"/>
    </location>
</feature>
<organism evidence="3 4">
    <name type="scientific">Sinisalibacter aestuarii</name>
    <dbReference type="NCBI Taxonomy" id="2949426"/>
    <lineage>
        <taxon>Bacteria</taxon>
        <taxon>Pseudomonadati</taxon>
        <taxon>Pseudomonadota</taxon>
        <taxon>Alphaproteobacteria</taxon>
        <taxon>Rhodobacterales</taxon>
        <taxon>Roseobacteraceae</taxon>
        <taxon>Sinisalibacter</taxon>
    </lineage>
</organism>
<gene>
    <name evidence="3" type="ORF">STA1M1_11530</name>
</gene>
<evidence type="ECO:0000256" key="1">
    <source>
        <dbReference type="SAM" id="MobiDB-lite"/>
    </source>
</evidence>
<keyword evidence="2" id="KW-0732">Signal</keyword>
<comment type="caution">
    <text evidence="3">The sequence shown here is derived from an EMBL/GenBank/DDBJ whole genome shotgun (WGS) entry which is preliminary data.</text>
</comment>
<name>A0ABQ5LQJ5_9RHOB</name>